<dbReference type="Gene3D" id="3.40.50.2300">
    <property type="match status" value="1"/>
</dbReference>
<comment type="caution">
    <text evidence="11">The sequence shown here is derived from an EMBL/GenBank/DDBJ whole genome shotgun (WGS) entry which is preliminary data.</text>
</comment>
<protein>
    <submittedName>
        <fullName evidence="11">Sigma-54-dependent Fis family transcriptional regulator</fullName>
    </submittedName>
</protein>
<sequence length="456" mass="50092">MSGQDPAGLDVVFVDDDDDLRDANVQALELAGFRPRPFSSAAGVAESLSVDFPGVVVTDVRLPGIDGIELFRRIRALDADLPVVLISGHADIAMAVEAMSEGAYDFIAKPYAGDRLVETLRRALEKRALVIENRRLRELAAAEGAAESESALIGEAPAMVRLRQMIQDLADVDVDVLVLGETGTGKEVVANLLHRLGRRRRHPFVALNCGALPETVIESELFGYEAGAFTGAQKKRIGRIEHSSGGTLFLDELESMPASAQVKLLRVLEAREIAPLGSNELRPVDLRVVAATKVDLADPAARGDFRTDLFYRLNVVTLRIPPLRERRRDVPLLFAHFLARAARKYGRQPPKLDRAIERHLVENTWAGNVRELVHFAERVALGLPETRPAARPAGGAEPQSLPERLGIIEANMIREALEAHRGDVRATLEALGIPRKTFYDKLARYGIERAAYEAER</sequence>
<dbReference type="EMBL" id="VWNA01000001">
    <property type="protein sequence ID" value="MQT12943.1"/>
    <property type="molecule type" value="Genomic_DNA"/>
</dbReference>
<dbReference type="PANTHER" id="PTHR32071">
    <property type="entry name" value="TRANSCRIPTIONAL REGULATORY PROTEIN"/>
    <property type="match status" value="1"/>
</dbReference>
<dbReference type="CDD" id="cd00009">
    <property type="entry name" value="AAA"/>
    <property type="match status" value="1"/>
</dbReference>
<evidence type="ECO:0000256" key="1">
    <source>
        <dbReference type="ARBA" id="ARBA00022553"/>
    </source>
</evidence>
<dbReference type="InterPro" id="IPR027417">
    <property type="entry name" value="P-loop_NTPase"/>
</dbReference>
<keyword evidence="4" id="KW-0902">Two-component regulatory system</keyword>
<dbReference type="GO" id="GO:0005524">
    <property type="term" value="F:ATP binding"/>
    <property type="evidence" value="ECO:0007669"/>
    <property type="project" value="UniProtKB-KW"/>
</dbReference>
<dbReference type="Pfam" id="PF00072">
    <property type="entry name" value="Response_reg"/>
    <property type="match status" value="1"/>
</dbReference>
<feature type="domain" description="Sigma-54 factor interaction" evidence="9">
    <location>
        <begin position="152"/>
        <end position="381"/>
    </location>
</feature>
<keyword evidence="3" id="KW-0067">ATP-binding</keyword>
<dbReference type="InterPro" id="IPR001789">
    <property type="entry name" value="Sig_transdc_resp-reg_receiver"/>
</dbReference>
<evidence type="ECO:0000313" key="12">
    <source>
        <dbReference type="Proteomes" id="UP000332515"/>
    </source>
</evidence>
<dbReference type="InterPro" id="IPR025662">
    <property type="entry name" value="Sigma_54_int_dom_ATP-bd_1"/>
</dbReference>
<dbReference type="Gene3D" id="1.10.10.60">
    <property type="entry name" value="Homeodomain-like"/>
    <property type="match status" value="1"/>
</dbReference>
<dbReference type="GO" id="GO:0006355">
    <property type="term" value="P:regulation of DNA-templated transcription"/>
    <property type="evidence" value="ECO:0007669"/>
    <property type="project" value="InterPro"/>
</dbReference>
<evidence type="ECO:0000259" key="9">
    <source>
        <dbReference type="PROSITE" id="PS50045"/>
    </source>
</evidence>
<dbReference type="SUPFAM" id="SSF52172">
    <property type="entry name" value="CheY-like"/>
    <property type="match status" value="1"/>
</dbReference>
<proteinExistence type="predicted"/>
<dbReference type="PROSITE" id="PS50110">
    <property type="entry name" value="RESPONSE_REGULATORY"/>
    <property type="match status" value="1"/>
</dbReference>
<dbReference type="SMART" id="SM00382">
    <property type="entry name" value="AAA"/>
    <property type="match status" value="1"/>
</dbReference>
<evidence type="ECO:0000256" key="2">
    <source>
        <dbReference type="ARBA" id="ARBA00022741"/>
    </source>
</evidence>
<dbReference type="RefSeq" id="WP_153480453.1">
    <property type="nucleotide sequence ID" value="NZ_VWNA01000001.1"/>
</dbReference>
<evidence type="ECO:0000256" key="8">
    <source>
        <dbReference type="PROSITE-ProRule" id="PRU00169"/>
    </source>
</evidence>
<dbReference type="CDD" id="cd17549">
    <property type="entry name" value="REC_DctD-like"/>
    <property type="match status" value="1"/>
</dbReference>
<evidence type="ECO:0000256" key="6">
    <source>
        <dbReference type="ARBA" id="ARBA00023159"/>
    </source>
</evidence>
<dbReference type="PROSITE" id="PS00675">
    <property type="entry name" value="SIGMA54_INTERACT_1"/>
    <property type="match status" value="1"/>
</dbReference>
<dbReference type="InterPro" id="IPR003593">
    <property type="entry name" value="AAA+_ATPase"/>
</dbReference>
<keyword evidence="5" id="KW-0805">Transcription regulation</keyword>
<keyword evidence="7" id="KW-0804">Transcription</keyword>
<dbReference type="FunFam" id="3.40.50.2300:FF:000018">
    <property type="entry name" value="DNA-binding transcriptional regulator NtrC"/>
    <property type="match status" value="1"/>
</dbReference>
<keyword evidence="1 8" id="KW-0597">Phosphoprotein</keyword>
<evidence type="ECO:0000256" key="7">
    <source>
        <dbReference type="ARBA" id="ARBA00023163"/>
    </source>
</evidence>
<evidence type="ECO:0000256" key="5">
    <source>
        <dbReference type="ARBA" id="ARBA00023015"/>
    </source>
</evidence>
<dbReference type="InterPro" id="IPR002078">
    <property type="entry name" value="Sigma_54_int"/>
</dbReference>
<dbReference type="PROSITE" id="PS50045">
    <property type="entry name" value="SIGMA54_INTERACT_4"/>
    <property type="match status" value="1"/>
</dbReference>
<dbReference type="InterPro" id="IPR009057">
    <property type="entry name" value="Homeodomain-like_sf"/>
</dbReference>
<dbReference type="Gene3D" id="3.40.50.300">
    <property type="entry name" value="P-loop containing nucleotide triphosphate hydrolases"/>
    <property type="match status" value="1"/>
</dbReference>
<organism evidence="11 12">
    <name type="scientific">Segnochrobactrum spirostomi</name>
    <dbReference type="NCBI Taxonomy" id="2608987"/>
    <lineage>
        <taxon>Bacteria</taxon>
        <taxon>Pseudomonadati</taxon>
        <taxon>Pseudomonadota</taxon>
        <taxon>Alphaproteobacteria</taxon>
        <taxon>Hyphomicrobiales</taxon>
        <taxon>Segnochrobactraceae</taxon>
        <taxon>Segnochrobactrum</taxon>
    </lineage>
</organism>
<dbReference type="GO" id="GO:0043565">
    <property type="term" value="F:sequence-specific DNA binding"/>
    <property type="evidence" value="ECO:0007669"/>
    <property type="project" value="InterPro"/>
</dbReference>
<dbReference type="FunFam" id="3.40.50.300:FF:000006">
    <property type="entry name" value="DNA-binding transcriptional regulator NtrC"/>
    <property type="match status" value="1"/>
</dbReference>
<dbReference type="GO" id="GO:0000160">
    <property type="term" value="P:phosphorelay signal transduction system"/>
    <property type="evidence" value="ECO:0007669"/>
    <property type="project" value="UniProtKB-KW"/>
</dbReference>
<keyword evidence="6" id="KW-0010">Activator</keyword>
<dbReference type="InterPro" id="IPR025943">
    <property type="entry name" value="Sigma_54_int_dom_ATP-bd_2"/>
</dbReference>
<dbReference type="Pfam" id="PF25601">
    <property type="entry name" value="AAA_lid_14"/>
    <property type="match status" value="1"/>
</dbReference>
<evidence type="ECO:0000256" key="4">
    <source>
        <dbReference type="ARBA" id="ARBA00023012"/>
    </source>
</evidence>
<dbReference type="SMART" id="SM00448">
    <property type="entry name" value="REC"/>
    <property type="match status" value="1"/>
</dbReference>
<dbReference type="SUPFAM" id="SSF52540">
    <property type="entry name" value="P-loop containing nucleoside triphosphate hydrolases"/>
    <property type="match status" value="1"/>
</dbReference>
<dbReference type="InterPro" id="IPR058031">
    <property type="entry name" value="AAA_lid_NorR"/>
</dbReference>
<dbReference type="InterPro" id="IPR011006">
    <property type="entry name" value="CheY-like_superfamily"/>
</dbReference>
<reference evidence="11 12" key="1">
    <citation type="submission" date="2019-09" db="EMBL/GenBank/DDBJ databases">
        <title>Segnochrobactrum spirostomi gen. nov., sp. nov., isolated from the ciliate Spirostomum cf. yagiui and description of a novel family, Segnochrobactraceae fam. nov. within the order Rhizobiales of the class Alphaproteobacteria.</title>
        <authorList>
            <person name="Akter S."/>
            <person name="Shazib S.U.A."/>
            <person name="Shin M.K."/>
        </authorList>
    </citation>
    <scope>NUCLEOTIDE SEQUENCE [LARGE SCALE GENOMIC DNA]</scope>
    <source>
        <strain evidence="11 12">Sp-1</strain>
    </source>
</reference>
<keyword evidence="12" id="KW-1185">Reference proteome</keyword>
<dbReference type="PROSITE" id="PS00676">
    <property type="entry name" value="SIGMA54_INTERACT_2"/>
    <property type="match status" value="1"/>
</dbReference>
<accession>A0A6A7Y1U6</accession>
<dbReference type="PANTHER" id="PTHR32071:SF57">
    <property type="entry name" value="C4-DICARBOXYLATE TRANSPORT TRANSCRIPTIONAL REGULATORY PROTEIN DCTD"/>
    <property type="match status" value="1"/>
</dbReference>
<dbReference type="AlphaFoldDB" id="A0A6A7Y1U6"/>
<dbReference type="Proteomes" id="UP000332515">
    <property type="component" value="Unassembled WGS sequence"/>
</dbReference>
<keyword evidence="2" id="KW-0547">Nucleotide-binding</keyword>
<dbReference type="Pfam" id="PF02954">
    <property type="entry name" value="HTH_8"/>
    <property type="match status" value="1"/>
</dbReference>
<evidence type="ECO:0000256" key="3">
    <source>
        <dbReference type="ARBA" id="ARBA00022840"/>
    </source>
</evidence>
<dbReference type="Pfam" id="PF00158">
    <property type="entry name" value="Sigma54_activat"/>
    <property type="match status" value="1"/>
</dbReference>
<dbReference type="InterPro" id="IPR002197">
    <property type="entry name" value="HTH_Fis"/>
</dbReference>
<evidence type="ECO:0000259" key="10">
    <source>
        <dbReference type="PROSITE" id="PS50110"/>
    </source>
</evidence>
<feature type="domain" description="Response regulatory" evidence="10">
    <location>
        <begin position="10"/>
        <end position="124"/>
    </location>
</feature>
<name>A0A6A7Y1U6_9HYPH</name>
<gene>
    <name evidence="11" type="ORF">F0357_09845</name>
</gene>
<dbReference type="Gene3D" id="1.10.8.60">
    <property type="match status" value="1"/>
</dbReference>
<feature type="modified residue" description="4-aspartylphosphate" evidence="8">
    <location>
        <position position="59"/>
    </location>
</feature>
<evidence type="ECO:0000313" key="11">
    <source>
        <dbReference type="EMBL" id="MQT12943.1"/>
    </source>
</evidence>
<dbReference type="SUPFAM" id="SSF46689">
    <property type="entry name" value="Homeodomain-like"/>
    <property type="match status" value="1"/>
</dbReference>